<dbReference type="Proteomes" id="UP000077266">
    <property type="component" value="Unassembled WGS sequence"/>
</dbReference>
<proteinExistence type="predicted"/>
<dbReference type="OrthoDB" id="619536at2759"/>
<dbReference type="InterPro" id="IPR013718">
    <property type="entry name" value="COQ9_C"/>
</dbReference>
<protein>
    <recommendedName>
        <fullName evidence="1">COQ9 C-terminal domain-containing protein</fullName>
    </recommendedName>
</protein>
<evidence type="ECO:0000313" key="2">
    <source>
        <dbReference type="EMBL" id="KZW03258.1"/>
    </source>
</evidence>
<evidence type="ECO:0000259" key="1">
    <source>
        <dbReference type="Pfam" id="PF08511"/>
    </source>
</evidence>
<dbReference type="EMBL" id="KV425884">
    <property type="protein sequence ID" value="KZW03258.1"/>
    <property type="molecule type" value="Genomic_DNA"/>
</dbReference>
<keyword evidence="3" id="KW-1185">Reference proteome</keyword>
<organism evidence="2 3">
    <name type="scientific">Exidia glandulosa HHB12029</name>
    <dbReference type="NCBI Taxonomy" id="1314781"/>
    <lineage>
        <taxon>Eukaryota</taxon>
        <taxon>Fungi</taxon>
        <taxon>Dikarya</taxon>
        <taxon>Basidiomycota</taxon>
        <taxon>Agaricomycotina</taxon>
        <taxon>Agaricomycetes</taxon>
        <taxon>Auriculariales</taxon>
        <taxon>Exidiaceae</taxon>
        <taxon>Exidia</taxon>
    </lineage>
</organism>
<dbReference type="Pfam" id="PF08511">
    <property type="entry name" value="COQ9"/>
    <property type="match status" value="1"/>
</dbReference>
<gene>
    <name evidence="2" type="ORF">EXIGLDRAFT_664399</name>
</gene>
<reference evidence="2 3" key="1">
    <citation type="journal article" date="2016" name="Mol. Biol. Evol.">
        <title>Comparative Genomics of Early-Diverging Mushroom-Forming Fungi Provides Insights into the Origins of Lignocellulose Decay Capabilities.</title>
        <authorList>
            <person name="Nagy L.G."/>
            <person name="Riley R."/>
            <person name="Tritt A."/>
            <person name="Adam C."/>
            <person name="Daum C."/>
            <person name="Floudas D."/>
            <person name="Sun H."/>
            <person name="Yadav J.S."/>
            <person name="Pangilinan J."/>
            <person name="Larsson K.H."/>
            <person name="Matsuura K."/>
            <person name="Barry K."/>
            <person name="Labutti K."/>
            <person name="Kuo R."/>
            <person name="Ohm R.A."/>
            <person name="Bhattacharya S.S."/>
            <person name="Shirouzu T."/>
            <person name="Yoshinaga Y."/>
            <person name="Martin F.M."/>
            <person name="Grigoriev I.V."/>
            <person name="Hibbett D.S."/>
        </authorList>
    </citation>
    <scope>NUCLEOTIDE SEQUENCE [LARGE SCALE GENOMIC DNA]</scope>
    <source>
        <strain evidence="2 3">HHB12029</strain>
    </source>
</reference>
<name>A0A165Q8X7_EXIGL</name>
<dbReference type="STRING" id="1314781.A0A165Q8X7"/>
<dbReference type="AlphaFoldDB" id="A0A165Q8X7"/>
<feature type="domain" description="COQ9 C-terminal" evidence="1">
    <location>
        <begin position="144"/>
        <end position="209"/>
    </location>
</feature>
<sequence length="240" mass="26292">MASSPIQLLRTAVPLVQTYGFSRSLLAHAYTLGSPNANDVPRQPLSDAALRALFGAGDAPERALFGEWLRVGLEDMRNDASTSTTGDRHAQLNSLLLRRLEWNTPALSHLPSAFRHWTALAAPTTTQLHIPLPTLPFRNPMPIFKHTLDVADEALVITGDSSRGPEWYARRAALATIYGIAESHQLQSSSPRDGSAQVLLSRMLEEANRARLARDDVLGFSDYLLRSIQGIARSSGAFVR</sequence>
<dbReference type="InParanoid" id="A0A165Q8X7"/>
<accession>A0A165Q8X7</accession>
<evidence type="ECO:0000313" key="3">
    <source>
        <dbReference type="Proteomes" id="UP000077266"/>
    </source>
</evidence>